<dbReference type="Pfam" id="PF01186">
    <property type="entry name" value="Lysyl_oxidase"/>
    <property type="match status" value="1"/>
</dbReference>
<dbReference type="EMBL" id="JAAGWY010000002">
    <property type="protein sequence ID" value="NEN06146.1"/>
    <property type="molecule type" value="Genomic_DNA"/>
</dbReference>
<sequence length="838" mass="84440">MKIIVPTNLISVAVDPVSNHRMLRYTHITEDAGTGPFQINPTYNPSTGLATFTQTLFNSSAPGVWAVDHTVPLAVNGAFVGGSDYRFPLTKFTLNSRNADGTIGAVVATSPKTDYCMTGDTRVGDVPNTPSQTFIPVSNCDDPTKPLGWSVGWGDQYDQTDAGQPIDINALPNGTYVLKATVDPEHVLTEGDRTNNVTTTVLTISGTTVTVGAQARPVTVPPTVSLTSPAPSSTVSGTAQLTVAAAATAPATVSSVQYLLDGNPLGPVLTSSPFAYTWTIGSTSPGSHDLSARVTDSAGNVATAAVVGVNVAASGTPPGFTVDRSISATGHGTVSTASFSPRFAGETFVAFVSADGPALAAGQSATVSGGGLTWRRVSQAHTQFGDSEIWTSTASGTLASAVTSTLSQAGFDQQLAVLTFAGAGGTGASATASAASGAPSVNIVPSKTGSLVYAVGNDWDAAISRVPGTGQALVAQWADSATGDTFWVQGSTTGTRVSGASMPVGDTAPTADRWNLAAVEVVPSTSTPPDTTLPTVAITNPAPGQTVSGTTPVAATATDNVAIRSVQFLLDGNALGAPVTTSPFALQWNTTTASAGGHTISAVATDTSGNQATSAPVAVTVTNPAPPMTCFVMQAQTSVHGTGAVTTPAFHTAMAGELLVAFVASDGPAATASQTATVSGAGLTWTLARRANGQYGDSEIWTAPAPAILTSATVTSTPSVGGFDQALTVIAMEGTSGIGASAAASAVSGAAAVSLTTTSATSLVFAVGNDWDNATARAFPTGLVLLDQWTDTRTGDTMWSEYTNQPTGAAASRITIGTTAPTTDRWNFVAVELKNDDS</sequence>
<reference evidence="1 2" key="1">
    <citation type="journal article" date="2014" name="J. Microbiol.">
        <title>Diaminobutyricibacter tongyongensis gen. nov., sp. nov. and Homoserinibacter gongjuensis gen. nov., sp. nov. belong to the family Microbacteriaceae.</title>
        <authorList>
            <person name="Kim S.J."/>
            <person name="Ahn J.H."/>
            <person name="Weon H.Y."/>
            <person name="Hamada M."/>
            <person name="Suzuki K."/>
            <person name="Kwon S.W."/>
        </authorList>
    </citation>
    <scope>NUCLEOTIDE SEQUENCE [LARGE SCALE GENOMIC DNA]</scope>
    <source>
        <strain evidence="1 2">NBRC 108724</strain>
    </source>
</reference>
<dbReference type="Gene3D" id="2.60.40.10">
    <property type="entry name" value="Immunoglobulins"/>
    <property type="match status" value="2"/>
</dbReference>
<evidence type="ECO:0008006" key="3">
    <source>
        <dbReference type="Google" id="ProtNLM"/>
    </source>
</evidence>
<dbReference type="InterPro" id="IPR001695">
    <property type="entry name" value="Lysyl_oxidase"/>
</dbReference>
<dbReference type="Pfam" id="PF17957">
    <property type="entry name" value="Big_7"/>
    <property type="match status" value="2"/>
</dbReference>
<dbReference type="GO" id="GO:0005507">
    <property type="term" value="F:copper ion binding"/>
    <property type="evidence" value="ECO:0007669"/>
    <property type="project" value="InterPro"/>
</dbReference>
<evidence type="ECO:0000313" key="2">
    <source>
        <dbReference type="Proteomes" id="UP000474967"/>
    </source>
</evidence>
<accession>A0A6L9XXX9</accession>
<gene>
    <name evidence="1" type="ORF">G3T36_09680</name>
</gene>
<keyword evidence="2" id="KW-1185">Reference proteome</keyword>
<comment type="caution">
    <text evidence="1">The sequence shown here is derived from an EMBL/GenBank/DDBJ whole genome shotgun (WGS) entry which is preliminary data.</text>
</comment>
<dbReference type="GO" id="GO:0016641">
    <property type="term" value="F:oxidoreductase activity, acting on the CH-NH2 group of donors, oxygen as acceptor"/>
    <property type="evidence" value="ECO:0007669"/>
    <property type="project" value="InterPro"/>
</dbReference>
<dbReference type="RefSeq" id="WP_163289590.1">
    <property type="nucleotide sequence ID" value="NZ_JAAGWY010000002.1"/>
</dbReference>
<dbReference type="AlphaFoldDB" id="A0A6L9XXX9"/>
<dbReference type="Proteomes" id="UP000474967">
    <property type="component" value="Unassembled WGS sequence"/>
</dbReference>
<organism evidence="1 2">
    <name type="scientific">Leifsonia tongyongensis</name>
    <dbReference type="NCBI Taxonomy" id="1268043"/>
    <lineage>
        <taxon>Bacteria</taxon>
        <taxon>Bacillati</taxon>
        <taxon>Actinomycetota</taxon>
        <taxon>Actinomycetes</taxon>
        <taxon>Micrococcales</taxon>
        <taxon>Microbacteriaceae</taxon>
        <taxon>Leifsonia</taxon>
    </lineage>
</organism>
<protein>
    <recommendedName>
        <fullName evidence="3">Ig-like domain repeat protein</fullName>
    </recommendedName>
</protein>
<evidence type="ECO:0000313" key="1">
    <source>
        <dbReference type="EMBL" id="NEN06146.1"/>
    </source>
</evidence>
<name>A0A6L9XXX9_9MICO</name>
<dbReference type="GO" id="GO:0005975">
    <property type="term" value="P:carbohydrate metabolic process"/>
    <property type="evidence" value="ECO:0007669"/>
    <property type="project" value="UniProtKB-ARBA"/>
</dbReference>
<proteinExistence type="predicted"/>
<dbReference type="InterPro" id="IPR013783">
    <property type="entry name" value="Ig-like_fold"/>
</dbReference>